<sequence length="310" mass="32368">MPGRRASNAAPEPAGDPMRELKLVAAIARIEDAKALDPIVDRVKGVVTALLKPRALADLLHGVPFGHPLHPVAVLIPTGAWVSSAVLDFLPGNDKASRALVGVGVLSAAPSIVSGYADWSQLHEQQMRVGIVHSAANALATGLYGLSWIQRTRGKHTSGKVLGLAGLGLVSAGGFLGGHLAYRQAAGANHAEDVPHRFPAGWQELGHLAELPDGRLAKRDVAGLPLLVRRNGMTVDALSNTCSHLSAPLDEGELGTDPKTGEACVTCPWHDSVFSLKSGEVIHGPATAPQPRFETRVTAGLVEVRLPDAG</sequence>
<evidence type="ECO:0000256" key="2">
    <source>
        <dbReference type="ARBA" id="ARBA00022723"/>
    </source>
</evidence>
<gene>
    <name evidence="8" type="ordered locus">CMS1124</name>
</gene>
<dbReference type="EMBL" id="AM849034">
    <property type="protein sequence ID" value="CAQ01240.1"/>
    <property type="molecule type" value="Genomic_DNA"/>
</dbReference>
<dbReference type="SUPFAM" id="SSF50022">
    <property type="entry name" value="ISP domain"/>
    <property type="match status" value="1"/>
</dbReference>
<evidence type="ECO:0000313" key="9">
    <source>
        <dbReference type="Proteomes" id="UP000001318"/>
    </source>
</evidence>
<reference evidence="8 9" key="1">
    <citation type="journal article" date="2008" name="J. Bacteriol.">
        <title>Genome of the actinomycete plant pathogen Clavibacter michiganensis subsp. sepedonicus suggests recent niche adaptation.</title>
        <authorList>
            <person name="Bentley S.D."/>
            <person name="Corton C."/>
            <person name="Brown S.E."/>
            <person name="Barron A."/>
            <person name="Clark L."/>
            <person name="Doggett J."/>
            <person name="Harris B."/>
            <person name="Ormond D."/>
            <person name="Quail M.A."/>
            <person name="May G."/>
            <person name="Francis D."/>
            <person name="Knudson D."/>
            <person name="Parkhill J."/>
            <person name="Ishimaru C.A."/>
        </authorList>
    </citation>
    <scope>NUCLEOTIDE SEQUENCE [LARGE SCALE GENOMIC DNA]</scope>
    <source>
        <strain evidence="9">ATCC 33113 / DSM 20744 / JCM 9667 / LMG 2889 / ICMP 2535 / C-1</strain>
    </source>
</reference>
<evidence type="ECO:0000256" key="1">
    <source>
        <dbReference type="ARBA" id="ARBA00022714"/>
    </source>
</evidence>
<dbReference type="Proteomes" id="UP000001318">
    <property type="component" value="Chromosome"/>
</dbReference>
<keyword evidence="2" id="KW-0479">Metal-binding</keyword>
<name>B0RGI2_CLASE</name>
<dbReference type="PANTHER" id="PTHR21496:SF0">
    <property type="entry name" value="RIESKE DOMAIN-CONTAINING PROTEIN"/>
    <property type="match status" value="1"/>
</dbReference>
<accession>B0RGI2</accession>
<evidence type="ECO:0000256" key="4">
    <source>
        <dbReference type="ARBA" id="ARBA00023014"/>
    </source>
</evidence>
<dbReference type="InterPro" id="IPR019251">
    <property type="entry name" value="DUF2231_TM"/>
</dbReference>
<keyword evidence="9" id="KW-1185">Reference proteome</keyword>
<organism evidence="8 9">
    <name type="scientific">Clavibacter sepedonicus</name>
    <name type="common">Clavibacter michiganensis subsp. sepedonicus</name>
    <dbReference type="NCBI Taxonomy" id="31964"/>
    <lineage>
        <taxon>Bacteria</taxon>
        <taxon>Bacillati</taxon>
        <taxon>Actinomycetota</taxon>
        <taxon>Actinomycetes</taxon>
        <taxon>Micrococcales</taxon>
        <taxon>Microbacteriaceae</taxon>
        <taxon>Clavibacter</taxon>
    </lineage>
</organism>
<dbReference type="GO" id="GO:0051537">
    <property type="term" value="F:2 iron, 2 sulfur cluster binding"/>
    <property type="evidence" value="ECO:0007669"/>
    <property type="project" value="UniProtKB-KW"/>
</dbReference>
<evidence type="ECO:0000313" key="8">
    <source>
        <dbReference type="EMBL" id="CAQ01240.1"/>
    </source>
</evidence>
<evidence type="ECO:0000256" key="6">
    <source>
        <dbReference type="ARBA" id="ARBA00038001"/>
    </source>
</evidence>
<evidence type="ECO:0000256" key="5">
    <source>
        <dbReference type="ARBA" id="ARBA00034078"/>
    </source>
</evidence>
<dbReference type="Gene3D" id="2.102.10.10">
    <property type="entry name" value="Rieske [2Fe-2S] iron-sulphur domain"/>
    <property type="match status" value="1"/>
</dbReference>
<dbReference type="InterPro" id="IPR036922">
    <property type="entry name" value="Rieske_2Fe-2S_sf"/>
</dbReference>
<keyword evidence="4" id="KW-0411">Iron-sulfur</keyword>
<evidence type="ECO:0000256" key="3">
    <source>
        <dbReference type="ARBA" id="ARBA00023004"/>
    </source>
</evidence>
<dbReference type="GO" id="GO:0004497">
    <property type="term" value="F:monooxygenase activity"/>
    <property type="evidence" value="ECO:0007669"/>
    <property type="project" value="UniProtKB-ARBA"/>
</dbReference>
<dbReference type="AlphaFoldDB" id="B0RGI2"/>
<dbReference type="PANTHER" id="PTHR21496">
    <property type="entry name" value="FERREDOXIN-RELATED"/>
    <property type="match status" value="1"/>
</dbReference>
<dbReference type="KEGG" id="cms:CMS1124"/>
<feature type="domain" description="Rieske" evidence="7">
    <location>
        <begin position="203"/>
        <end position="304"/>
    </location>
</feature>
<dbReference type="Pfam" id="PF09990">
    <property type="entry name" value="DUF2231"/>
    <property type="match status" value="1"/>
</dbReference>
<proteinExistence type="inferred from homology"/>
<dbReference type="STRING" id="31964.CMS1124"/>
<evidence type="ECO:0000259" key="7">
    <source>
        <dbReference type="PROSITE" id="PS51296"/>
    </source>
</evidence>
<dbReference type="eggNOG" id="COG2146">
    <property type="taxonomic scope" value="Bacteria"/>
</dbReference>
<keyword evidence="1" id="KW-0001">2Fe-2S</keyword>
<dbReference type="InterPro" id="IPR017941">
    <property type="entry name" value="Rieske_2Fe-2S"/>
</dbReference>
<dbReference type="HOGENOM" id="CLU_065805_0_0_11"/>
<dbReference type="eggNOG" id="COG4244">
    <property type="taxonomic scope" value="Bacteria"/>
</dbReference>
<protein>
    <recommendedName>
        <fullName evidence="7">Rieske domain-containing protein</fullName>
    </recommendedName>
</protein>
<dbReference type="Pfam" id="PF00355">
    <property type="entry name" value="Rieske"/>
    <property type="match status" value="1"/>
</dbReference>
<dbReference type="GO" id="GO:0016705">
    <property type="term" value="F:oxidoreductase activity, acting on paired donors, with incorporation or reduction of molecular oxygen"/>
    <property type="evidence" value="ECO:0007669"/>
    <property type="project" value="UniProtKB-ARBA"/>
</dbReference>
<comment type="cofactor">
    <cofactor evidence="5">
        <name>[2Fe-2S] cluster</name>
        <dbReference type="ChEBI" id="CHEBI:190135"/>
    </cofactor>
</comment>
<keyword evidence="3" id="KW-0408">Iron</keyword>
<dbReference type="PROSITE" id="PS51296">
    <property type="entry name" value="RIESKE"/>
    <property type="match status" value="1"/>
</dbReference>
<comment type="similarity">
    <text evidence="6">Belongs to the bacterial ring-hydroxylating dioxygenase ferredoxin component family.</text>
</comment>
<dbReference type="GO" id="GO:0046872">
    <property type="term" value="F:metal ion binding"/>
    <property type="evidence" value="ECO:0007669"/>
    <property type="project" value="UniProtKB-KW"/>
</dbReference>
<dbReference type="CDD" id="cd03467">
    <property type="entry name" value="Rieske"/>
    <property type="match status" value="1"/>
</dbReference>